<name>A0A6C0JPD0_9ZZZZ</name>
<accession>A0A6C0JPD0</accession>
<sequence>MSNKIKGIDHSLVQPDDKYSSTYSFYYLWNVLWKYSKDLSILCLYADRIESFGKHFEDMKTKKVVYLNFIIRNPKKIEIDIQFDDMIIDILAQNSARCFFFEKHYICTFSKYYTHINDVVTIIDDKIFEIGYKTEVYGGDPYCVLFIKDEIKTKREDFYKQFLI</sequence>
<organism evidence="1">
    <name type="scientific">viral metagenome</name>
    <dbReference type="NCBI Taxonomy" id="1070528"/>
    <lineage>
        <taxon>unclassified sequences</taxon>
        <taxon>metagenomes</taxon>
        <taxon>organismal metagenomes</taxon>
    </lineage>
</organism>
<proteinExistence type="predicted"/>
<dbReference type="AlphaFoldDB" id="A0A6C0JPD0"/>
<protein>
    <submittedName>
        <fullName evidence="1">Uncharacterized protein</fullName>
    </submittedName>
</protein>
<dbReference type="EMBL" id="MN740685">
    <property type="protein sequence ID" value="QHU07625.1"/>
    <property type="molecule type" value="Genomic_DNA"/>
</dbReference>
<evidence type="ECO:0000313" key="1">
    <source>
        <dbReference type="EMBL" id="QHU07625.1"/>
    </source>
</evidence>
<reference evidence="1" key="1">
    <citation type="journal article" date="2020" name="Nature">
        <title>Giant virus diversity and host interactions through global metagenomics.</title>
        <authorList>
            <person name="Schulz F."/>
            <person name="Roux S."/>
            <person name="Paez-Espino D."/>
            <person name="Jungbluth S."/>
            <person name="Walsh D.A."/>
            <person name="Denef V.J."/>
            <person name="McMahon K.D."/>
            <person name="Konstantinidis K.T."/>
            <person name="Eloe-Fadrosh E.A."/>
            <person name="Kyrpides N.C."/>
            <person name="Woyke T."/>
        </authorList>
    </citation>
    <scope>NUCLEOTIDE SEQUENCE</scope>
    <source>
        <strain evidence="1">GVMAG-S-1041349-163</strain>
    </source>
</reference>